<dbReference type="HAMAP" id="MF_00524">
    <property type="entry name" value="Glucokinase"/>
    <property type="match status" value="1"/>
</dbReference>
<dbReference type="PANTHER" id="PTHR47690">
    <property type="entry name" value="GLUCOKINASE"/>
    <property type="match status" value="1"/>
</dbReference>
<dbReference type="GO" id="GO:0005536">
    <property type="term" value="F:D-glucose binding"/>
    <property type="evidence" value="ECO:0007669"/>
    <property type="project" value="InterPro"/>
</dbReference>
<dbReference type="InterPro" id="IPR043129">
    <property type="entry name" value="ATPase_NBD"/>
</dbReference>
<evidence type="ECO:0000256" key="3">
    <source>
        <dbReference type="ARBA" id="ARBA00022741"/>
    </source>
</evidence>
<keyword evidence="4 7" id="KW-0418">Kinase</keyword>
<dbReference type="CDD" id="cd24008">
    <property type="entry name" value="ASKHA_NBD_GLK"/>
    <property type="match status" value="1"/>
</dbReference>
<dbReference type="Pfam" id="PF02685">
    <property type="entry name" value="Glucokinase"/>
    <property type="match status" value="1"/>
</dbReference>
<name>A0A024C963_HELPX</name>
<dbReference type="SMR" id="A0A024C963"/>
<proteinExistence type="inferred from homology"/>
<evidence type="ECO:0000313" key="10">
    <source>
        <dbReference type="EMBL" id="MDZ7551466.1"/>
    </source>
</evidence>
<evidence type="ECO:0000313" key="9">
    <source>
        <dbReference type="EMBL" id="KOS33848.1"/>
    </source>
</evidence>
<dbReference type="AlphaFoldDB" id="A0A024C963"/>
<dbReference type="Gene3D" id="3.40.367.20">
    <property type="match status" value="1"/>
</dbReference>
<dbReference type="SUPFAM" id="SSF53067">
    <property type="entry name" value="Actin-like ATPase domain"/>
    <property type="match status" value="1"/>
</dbReference>
<evidence type="ECO:0000256" key="4">
    <source>
        <dbReference type="ARBA" id="ARBA00022777"/>
    </source>
</evidence>
<comment type="similarity">
    <text evidence="7 8">Belongs to the bacterial glucokinase family.</text>
</comment>
<comment type="subcellular location">
    <subcellularLocation>
        <location evidence="7">Cytoplasm</location>
    </subcellularLocation>
</comment>
<dbReference type="EC" id="2.7.1.2" evidence="7"/>
<comment type="caution">
    <text evidence="10">The sequence shown here is derived from an EMBL/GenBank/DDBJ whole genome shotgun (WGS) entry which is preliminary data.</text>
</comment>
<dbReference type="GO" id="GO:0006096">
    <property type="term" value="P:glycolytic process"/>
    <property type="evidence" value="ECO:0007669"/>
    <property type="project" value="UniProtKB-UniRule"/>
</dbReference>
<gene>
    <name evidence="7" type="primary">glk</name>
    <name evidence="9" type="ORF">AM496_02890</name>
    <name evidence="10" type="ORF">RGC63_07190</name>
</gene>
<comment type="catalytic activity">
    <reaction evidence="7">
        <text>D-glucose + ATP = D-glucose 6-phosphate + ADP + H(+)</text>
        <dbReference type="Rhea" id="RHEA:17825"/>
        <dbReference type="ChEBI" id="CHEBI:4167"/>
        <dbReference type="ChEBI" id="CHEBI:15378"/>
        <dbReference type="ChEBI" id="CHEBI:30616"/>
        <dbReference type="ChEBI" id="CHEBI:61548"/>
        <dbReference type="ChEBI" id="CHEBI:456216"/>
        <dbReference type="EC" id="2.7.1.2"/>
    </reaction>
</comment>
<evidence type="ECO:0000313" key="12">
    <source>
        <dbReference type="Proteomes" id="UP001294612"/>
    </source>
</evidence>
<organism evidence="10 12">
    <name type="scientific">Helicobacter pylori</name>
    <name type="common">Campylobacter pylori</name>
    <dbReference type="NCBI Taxonomy" id="210"/>
    <lineage>
        <taxon>Bacteria</taxon>
        <taxon>Pseudomonadati</taxon>
        <taxon>Campylobacterota</taxon>
        <taxon>Epsilonproteobacteria</taxon>
        <taxon>Campylobacterales</taxon>
        <taxon>Helicobacteraceae</taxon>
        <taxon>Helicobacter</taxon>
    </lineage>
</organism>
<keyword evidence="2 7" id="KW-0808">Transferase</keyword>
<dbReference type="eggNOG" id="COG0837">
    <property type="taxonomic scope" value="Bacteria"/>
</dbReference>
<dbReference type="GO" id="GO:0004340">
    <property type="term" value="F:glucokinase activity"/>
    <property type="evidence" value="ECO:0007669"/>
    <property type="project" value="UniProtKB-UniRule"/>
</dbReference>
<dbReference type="OMA" id="NNHWRLS"/>
<dbReference type="RefSeq" id="WP_001126889.1">
    <property type="nucleotide sequence ID" value="NZ_BSKS01000018.1"/>
</dbReference>
<dbReference type="EMBL" id="LIXH01000015">
    <property type="protein sequence ID" value="KOS33848.1"/>
    <property type="molecule type" value="Genomic_DNA"/>
</dbReference>
<evidence type="ECO:0000256" key="7">
    <source>
        <dbReference type="HAMAP-Rule" id="MF_00524"/>
    </source>
</evidence>
<keyword evidence="1 7" id="KW-0963">Cytoplasm</keyword>
<dbReference type="NCBIfam" id="TIGR00749">
    <property type="entry name" value="glk"/>
    <property type="match status" value="1"/>
</dbReference>
<dbReference type="GO" id="GO:0005829">
    <property type="term" value="C:cytosol"/>
    <property type="evidence" value="ECO:0007669"/>
    <property type="project" value="TreeGrafter"/>
</dbReference>
<reference evidence="10" key="2">
    <citation type="submission" date="2023-10" db="EMBL/GenBank/DDBJ databases">
        <title>First insite into the whole-genome sequence variations in clarithromycin resistant Helicobacter pylori clinical isolates in Russia.</title>
        <authorList>
            <person name="Starkova D.A."/>
            <person name="Svarval A.V."/>
            <person name="Polev D.E."/>
            <person name="Saitova A.T."/>
            <person name="Gladyshev N.S."/>
            <person name="Egorova S.A."/>
        </authorList>
    </citation>
    <scope>NUCLEOTIDE SEQUENCE</scope>
    <source>
        <strain evidence="10">HP290</strain>
    </source>
</reference>
<evidence type="ECO:0000256" key="1">
    <source>
        <dbReference type="ARBA" id="ARBA00022490"/>
    </source>
</evidence>
<dbReference type="FunFam" id="3.40.367.20:FF:000002">
    <property type="entry name" value="Glucokinase"/>
    <property type="match status" value="1"/>
</dbReference>
<dbReference type="InterPro" id="IPR050201">
    <property type="entry name" value="Bacterial_glucokinase"/>
</dbReference>
<dbReference type="EMBL" id="JAXMRN010000033">
    <property type="protein sequence ID" value="MDZ7551466.1"/>
    <property type="molecule type" value="Genomic_DNA"/>
</dbReference>
<dbReference type="PANTHER" id="PTHR47690:SF1">
    <property type="entry name" value="GLUCOKINASE"/>
    <property type="match status" value="1"/>
</dbReference>
<dbReference type="GO" id="GO:0005524">
    <property type="term" value="F:ATP binding"/>
    <property type="evidence" value="ECO:0007669"/>
    <property type="project" value="UniProtKB-UniRule"/>
</dbReference>
<evidence type="ECO:0000313" key="11">
    <source>
        <dbReference type="Proteomes" id="UP000037777"/>
    </source>
</evidence>
<protein>
    <recommendedName>
        <fullName evidence="7">Glucokinase</fullName>
        <ecNumber evidence="7">2.7.1.2</ecNumber>
    </recommendedName>
    <alternativeName>
        <fullName evidence="7">Glucose kinase</fullName>
    </alternativeName>
</protein>
<evidence type="ECO:0000256" key="6">
    <source>
        <dbReference type="ARBA" id="ARBA00023152"/>
    </source>
</evidence>
<keyword evidence="3 7" id="KW-0547">Nucleotide-binding</keyword>
<evidence type="ECO:0000256" key="8">
    <source>
        <dbReference type="RuleBase" id="RU004046"/>
    </source>
</evidence>
<sequence length="336" mass="36732">MPKTETYPRLLADIGGTNARFGLEVAPRQIECIEVLRCEDFESLSDAVRFYLSKCKESLKLHPIYGSFAVATPIMGDFVQMTNNHWTFSIETTRQCLTLKKLLVINDFVAQAYAISAMQENDLAQIGGIKCEINAPKAILGPGTGLGVSTLIQNSDGSLKVLPGEGGHVSFAPFDDLEILVWQYARSKFNHVSAERFLSGSGLVLIYEALSKRKGLEKVAKLSKAELTPQIISERALNGDYPICRLTLDTFCSMLGTLAADVALTLGARGGVYLCGGIIPRFIDYFKTSPFRARFETKGRMGAFLASIPVHVVMKKTPGLDGAGIALENYLLHDKI</sequence>
<evidence type="ECO:0000256" key="5">
    <source>
        <dbReference type="ARBA" id="ARBA00022840"/>
    </source>
</evidence>
<evidence type="ECO:0000256" key="2">
    <source>
        <dbReference type="ARBA" id="ARBA00022679"/>
    </source>
</evidence>
<reference evidence="9 11" key="1">
    <citation type="submission" date="2015-08" db="EMBL/GenBank/DDBJ databases">
        <title>Comparative genomics of Helicobacter pylori strains.</title>
        <authorList>
            <person name="Kumar N."/>
            <person name="Albert M.J."/>
            <person name="Al-Akbal H.M."/>
            <person name="Ahmed N."/>
        </authorList>
    </citation>
    <scope>NUCLEOTIDE SEQUENCE [LARGE SCALE GENOMIC DNA]</scope>
    <source>
        <strain evidence="9 11">59</strain>
    </source>
</reference>
<accession>A0A024C963</accession>
<feature type="binding site" evidence="7">
    <location>
        <begin position="12"/>
        <end position="17"/>
    </location>
    <ligand>
        <name>ATP</name>
        <dbReference type="ChEBI" id="CHEBI:30616"/>
    </ligand>
</feature>
<dbReference type="Proteomes" id="UP001294612">
    <property type="component" value="Unassembled WGS sequence"/>
</dbReference>
<dbReference type="NCBIfam" id="NF001416">
    <property type="entry name" value="PRK00292.1-3"/>
    <property type="match status" value="1"/>
</dbReference>
<keyword evidence="5 7" id="KW-0067">ATP-binding</keyword>
<dbReference type="InterPro" id="IPR003836">
    <property type="entry name" value="Glucokinase"/>
</dbReference>
<dbReference type="Proteomes" id="UP000037777">
    <property type="component" value="Unassembled WGS sequence"/>
</dbReference>
<dbReference type="Gene3D" id="3.30.420.40">
    <property type="match status" value="1"/>
</dbReference>
<keyword evidence="6 7" id="KW-0324">Glycolysis</keyword>